<dbReference type="AlphaFoldDB" id="A0A2V2VIU6"/>
<dbReference type="VEuPathDB" id="TriTrypDB:C3747_9g162"/>
<dbReference type="VEuPathDB" id="TriTrypDB:TcCLB.507093.160"/>
<reference evidence="2 3" key="1">
    <citation type="journal article" date="2018" name="Microb. Genom.">
        <title>Expanding an expanded genome: long-read sequencing of Trypanosoma cruzi.</title>
        <authorList>
            <person name="Berna L."/>
            <person name="Rodriguez M."/>
            <person name="Chiribao M.L."/>
            <person name="Parodi-Talice A."/>
            <person name="Pita S."/>
            <person name="Rijo G."/>
            <person name="Alvarez-Valin F."/>
            <person name="Robello C."/>
        </authorList>
    </citation>
    <scope>NUCLEOTIDE SEQUENCE [LARGE SCALE GENOMIC DNA]</scope>
    <source>
        <strain evidence="2 3">Dm28c</strain>
    </source>
</reference>
<proteinExistence type="predicted"/>
<evidence type="ECO:0000313" key="3">
    <source>
        <dbReference type="Proteomes" id="UP000246121"/>
    </source>
</evidence>
<evidence type="ECO:0000313" key="2">
    <source>
        <dbReference type="EMBL" id="PWU96359.1"/>
    </source>
</evidence>
<dbReference type="Proteomes" id="UP000246121">
    <property type="component" value="Unassembled WGS sequence"/>
</dbReference>
<dbReference type="EMBL" id="PRFA01000019">
    <property type="protein sequence ID" value="PWU96359.1"/>
    <property type="molecule type" value="Genomic_DNA"/>
</dbReference>
<gene>
    <name evidence="2" type="ORF">C4B63_19g112</name>
</gene>
<evidence type="ECO:0000256" key="1">
    <source>
        <dbReference type="SAM" id="Coils"/>
    </source>
</evidence>
<dbReference type="VEuPathDB" id="TriTrypDB:TcG_02754"/>
<dbReference type="VEuPathDB" id="TriTrypDB:ECC02_003568"/>
<dbReference type="VEuPathDB" id="TriTrypDB:TcBrA4_0056020"/>
<sequence length="707" mass="79078">MEAYQSLSNRVASMEDLLRRSESTMVMVLQRLKVLEEHASASEARNRGERAARYEELSSRMNTAMENQNSQIVFLKDAIMRQSSSLQVLEERLQGTSKALEQKTNNDISGCYQRMQTSENSFTAALRNLESLLHSQSSAMNSLEQNLRVDIHSMQQHTNGEIMGIRQRVEMVESALNSSLKELHKSVSSDIRALSENFVAKIQNSVQSMDAALLGVDQKVRADMRSLHESLGNDISVVRQSVSAVEVSMRDALRALHGTLANDITKMSSLQQEFETAHRAEYQRLLAELAAKREQMEMIDANWRSSVMDLGDKLQDGWRNILSQVASVDLKLQQKVSHVGTSVEELSAQIRRTAESLAHSLEVKMKSLENLSEDVTNGKRFMTALQEEQQRLREELKGFSAMVERSGGQLRSFLEAAVQASHSDLLERIKPLLSYRSEMHAAVAAALNKLWSEANRVFTSQGEMDALQNQIQVLDDAVRNEVSLLIEKGRVLERRVEDQRRLDVVTENRVSINPESGVLMPLPVLDELNNVWVELRNLQKQMGMPREEVLSVISDTRKQLFDAALNVAKSNEKEFRDILSQVKKDVCEILSHSNRPNGVGNSNEAGKIAHKPKRTVVRVLSKNPLNPPQSNELPPVVRVGKGPNSYSLVEIQPKGTANDLQEAPSRPRTRAVEAATHLPSVIHSSPEPTGFVSIATSLSTIPSPTYQ</sequence>
<dbReference type="VEuPathDB" id="TriTrypDB:C4B63_19g112"/>
<dbReference type="VEuPathDB" id="TriTrypDB:TcYC6_0075300"/>
<feature type="coiled-coil region" evidence="1">
    <location>
        <begin position="351"/>
        <end position="402"/>
    </location>
</feature>
<dbReference type="VEuPathDB" id="TriTrypDB:Tc_MARK_4088"/>
<dbReference type="VEuPathDB" id="TriTrypDB:BCY84_03225"/>
<feature type="coiled-coil region" evidence="1">
    <location>
        <begin position="86"/>
        <end position="146"/>
    </location>
</feature>
<accession>A0A2V2VIU6</accession>
<dbReference type="VEuPathDB" id="TriTrypDB:TcCL_ESM02435"/>
<comment type="caution">
    <text evidence="2">The sequence shown here is derived from an EMBL/GenBank/DDBJ whole genome shotgun (WGS) entry which is preliminary data.</text>
</comment>
<dbReference type="VEuPathDB" id="TriTrypDB:TCDM_02022"/>
<protein>
    <submittedName>
        <fullName evidence="2">Uncharacterized protein</fullName>
    </submittedName>
</protein>
<dbReference type="VEuPathDB" id="TriTrypDB:TCSYLVIO_005433"/>
<name>A0A2V2VIU6_TRYCR</name>
<organism evidence="2 3">
    <name type="scientific">Trypanosoma cruzi</name>
    <dbReference type="NCBI Taxonomy" id="5693"/>
    <lineage>
        <taxon>Eukaryota</taxon>
        <taxon>Discoba</taxon>
        <taxon>Euglenozoa</taxon>
        <taxon>Kinetoplastea</taxon>
        <taxon>Metakinetoplastina</taxon>
        <taxon>Trypanosomatida</taxon>
        <taxon>Trypanosomatidae</taxon>
        <taxon>Trypanosoma</taxon>
        <taxon>Schizotrypanum</taxon>
    </lineage>
</organism>
<keyword evidence="1" id="KW-0175">Coiled coil</keyword>